<keyword evidence="3 4" id="KW-0175">Coiled coil</keyword>
<evidence type="ECO:0000256" key="1">
    <source>
        <dbReference type="ARBA" id="ARBA00004555"/>
    </source>
</evidence>
<sequence>MSWFNASQLSSFAKQALSQAQKSIDRVLDIQEEEPSAWAETIPYGEPGISTPVSGGWDSSTWGLKSNTEPQSQPVASPKAITKPVRRTVVDESENFFSAFLSPTDVQTIQKSPVVSKPPAKSQRPEEEVKSALQESLHTGLSRTPETTESKVKDSTPCVPGETLAVDTLSPKTEGKHEETVNKEPDTKVSTVRLKVSESVINVKTTRENISNISTADTKDMALEPKEQKHEDRQSNTPSPPVSTFSSGTSTTSDIEVLDHESVISESSASSRQETTDSKSSLHLMQTSFQLLSASACPEYNRLDDFQKLTESCCSSDAFERIDSFSVQSLDSRSVSEINSDDELSGKGYALVPIIVNPSTPKTKINESVEGKSEEVNETLIVPTEETELEESGRSATPVNCEQPDILVSVTPINEGHTTLDKVAEQCEAAESKPEAHSEKEDVCKRLEFLNEKLDKREAQLLSLSKEKALLEEAYDNLKDEMFRVKEESSSISSLKDEFTQRIAEAEKKVQLACKERDAAKKEIKSIKEELATRLNSSETSDLLKEKEEQIRGLMEEGEKLSKQQLHNSNIIKKLRAKDKENENIIAKLNKKVKDLEEDLQHLKQVLDGKEEVEKQHRESIKKLNSVVERQEKDLGRLQVDMDELEEKNRSIQAALDSAYKELTDLHKANAAKDSEAQEAALSREMKAKEELSAALEKAQEEARQQQETLAIQVGDLRLALQRAEQAAARKEDYLRHEIGELQQRLQEAENRNQELSQSVSSTTRPLLRQIENLQATLGSQTSSWEKLEKNLSDRLGESQTLLAAAVERERAATEELLANKIQMSSMESQNSLLRQENSRFQAQLESEKNKLRKLEDENNRYQVELENLKDEYVRTLEETRKEKTLLNSQLEMEKMKVEQERKKAIFTQEAIKEKEQKPFSVSSTPTMSRSSSISGVDMAGLQTSFLSQDEPHDHSLGPMSVSANGNNLYDAVRMGAGSSIIENLQSQLKLREGEITHLQLEIGNLEKTRAIMAEELVKLTNQNDELEEKVKEIPKLRTQLRDLDQRYNTILQMYGEKAEEAEELRLDLEDVKNMYKTQIDELLRQRLS</sequence>
<dbReference type="InterPro" id="IPR022092">
    <property type="entry name" value="TMF_DNA-bd"/>
</dbReference>
<dbReference type="Proteomes" id="UP000245341">
    <property type="component" value="Unplaced"/>
</dbReference>
<dbReference type="AlphaFoldDB" id="A0A2U3XYA7"/>
<proteinExistence type="predicted"/>
<dbReference type="PANTHER" id="PTHR46515">
    <property type="entry name" value="TATA ELEMENT MODULATORY FACTOR TMF1"/>
    <property type="match status" value="1"/>
</dbReference>
<evidence type="ECO:0000256" key="2">
    <source>
        <dbReference type="ARBA" id="ARBA00023034"/>
    </source>
</evidence>
<reference evidence="8" key="1">
    <citation type="submission" date="2025-08" db="UniProtKB">
        <authorList>
            <consortium name="RefSeq"/>
        </authorList>
    </citation>
    <scope>IDENTIFICATION</scope>
    <source>
        <tissue evidence="8">Liver</tissue>
    </source>
</reference>
<dbReference type="Pfam" id="PF12329">
    <property type="entry name" value="TMF_DNA_bd"/>
    <property type="match status" value="1"/>
</dbReference>
<evidence type="ECO:0000256" key="5">
    <source>
        <dbReference type="SAM" id="MobiDB-lite"/>
    </source>
</evidence>
<gene>
    <name evidence="8" type="primary">TMF1</name>
</gene>
<feature type="region of interest" description="Disordered" evidence="5">
    <location>
        <begin position="916"/>
        <end position="935"/>
    </location>
</feature>
<dbReference type="KEGG" id="lww:102741384"/>
<evidence type="ECO:0000256" key="4">
    <source>
        <dbReference type="SAM" id="Coils"/>
    </source>
</evidence>
<organism evidence="7 8">
    <name type="scientific">Leptonychotes weddellii</name>
    <name type="common">Weddell seal</name>
    <name type="synonym">Otaria weddellii</name>
    <dbReference type="NCBI Taxonomy" id="9713"/>
    <lineage>
        <taxon>Eukaryota</taxon>
        <taxon>Metazoa</taxon>
        <taxon>Chordata</taxon>
        <taxon>Craniata</taxon>
        <taxon>Vertebrata</taxon>
        <taxon>Euteleostomi</taxon>
        <taxon>Mammalia</taxon>
        <taxon>Eutheria</taxon>
        <taxon>Laurasiatheria</taxon>
        <taxon>Carnivora</taxon>
        <taxon>Caniformia</taxon>
        <taxon>Pinnipedia</taxon>
        <taxon>Phocidae</taxon>
        <taxon>Monachinae</taxon>
        <taxon>Lobodontini</taxon>
        <taxon>Leptonychotes</taxon>
    </lineage>
</organism>
<feature type="region of interest" description="Disordered" evidence="5">
    <location>
        <begin position="211"/>
        <end position="281"/>
    </location>
</feature>
<dbReference type="InterPro" id="IPR022091">
    <property type="entry name" value="TMF_TATA-bd"/>
</dbReference>
<dbReference type="RefSeq" id="XP_006736378.1">
    <property type="nucleotide sequence ID" value="XM_006736315.2"/>
</dbReference>
<feature type="compositionally biased region" description="Basic and acidic residues" evidence="5">
    <location>
        <begin position="217"/>
        <end position="234"/>
    </location>
</feature>
<comment type="subcellular location">
    <subcellularLocation>
        <location evidence="1">Golgi apparatus</location>
    </subcellularLocation>
</comment>
<dbReference type="GO" id="GO:0005783">
    <property type="term" value="C:endoplasmic reticulum"/>
    <property type="evidence" value="ECO:0007669"/>
    <property type="project" value="TreeGrafter"/>
</dbReference>
<feature type="coiled-coil region" evidence="4">
    <location>
        <begin position="982"/>
        <end position="1086"/>
    </location>
</feature>
<dbReference type="GO" id="GO:0005794">
    <property type="term" value="C:Golgi apparatus"/>
    <property type="evidence" value="ECO:0007669"/>
    <property type="project" value="UniProtKB-SubCell"/>
</dbReference>
<feature type="compositionally biased region" description="Polar residues" evidence="5">
    <location>
        <begin position="133"/>
        <end position="145"/>
    </location>
</feature>
<evidence type="ECO:0000259" key="6">
    <source>
        <dbReference type="Pfam" id="PF12325"/>
    </source>
</evidence>
<evidence type="ECO:0000313" key="7">
    <source>
        <dbReference type="Proteomes" id="UP000245341"/>
    </source>
</evidence>
<name>A0A2U3XYA7_LEPWE</name>
<dbReference type="GeneID" id="102741384"/>
<evidence type="ECO:0000256" key="3">
    <source>
        <dbReference type="ARBA" id="ARBA00023054"/>
    </source>
</evidence>
<feature type="region of interest" description="Disordered" evidence="5">
    <location>
        <begin position="38"/>
        <end position="79"/>
    </location>
</feature>
<dbReference type="STRING" id="9713.A0A2U3XYA7"/>
<feature type="compositionally biased region" description="Polar residues" evidence="5">
    <location>
        <begin position="51"/>
        <end position="75"/>
    </location>
</feature>
<protein>
    <submittedName>
        <fullName evidence="8">TATA element modulatory factor</fullName>
    </submittedName>
</protein>
<dbReference type="InterPro" id="IPR052602">
    <property type="entry name" value="Growth_transcription_reg"/>
</dbReference>
<evidence type="ECO:0000313" key="8">
    <source>
        <dbReference type="RefSeq" id="XP_006736378.1"/>
    </source>
</evidence>
<dbReference type="PANTHER" id="PTHR46515:SF1">
    <property type="entry name" value="TATA ELEMENT MODULATORY FACTOR"/>
    <property type="match status" value="1"/>
</dbReference>
<dbReference type="CTD" id="7110"/>
<keyword evidence="2" id="KW-0333">Golgi apparatus</keyword>
<feature type="domain" description="TATA element modulatory factor 1 TATA binding" evidence="6">
    <location>
        <begin position="973"/>
        <end position="1083"/>
    </location>
</feature>
<accession>A0A2U3XYA7</accession>
<dbReference type="OrthoDB" id="74178at2759"/>
<feature type="compositionally biased region" description="Low complexity" evidence="5">
    <location>
        <begin position="921"/>
        <end position="935"/>
    </location>
</feature>
<feature type="coiled-coil region" evidence="4">
    <location>
        <begin position="440"/>
        <end position="759"/>
    </location>
</feature>
<keyword evidence="7" id="KW-1185">Reference proteome</keyword>
<dbReference type="Pfam" id="PF12325">
    <property type="entry name" value="TMF_TATA_bd"/>
    <property type="match status" value="1"/>
</dbReference>
<feature type="region of interest" description="Disordered" evidence="5">
    <location>
        <begin position="108"/>
        <end position="190"/>
    </location>
</feature>
<feature type="compositionally biased region" description="Basic and acidic residues" evidence="5">
    <location>
        <begin position="173"/>
        <end position="187"/>
    </location>
</feature>
<feature type="compositionally biased region" description="Low complexity" evidence="5">
    <location>
        <begin position="242"/>
        <end position="253"/>
    </location>
</feature>